<evidence type="ECO:0000313" key="2">
    <source>
        <dbReference type="Proteomes" id="UP001055167"/>
    </source>
</evidence>
<organism evidence="1 2">
    <name type="scientific">Methylobacterium crusticola</name>
    <dbReference type="NCBI Taxonomy" id="1697972"/>
    <lineage>
        <taxon>Bacteria</taxon>
        <taxon>Pseudomonadati</taxon>
        <taxon>Pseudomonadota</taxon>
        <taxon>Alphaproteobacteria</taxon>
        <taxon>Hyphomicrobiales</taxon>
        <taxon>Methylobacteriaceae</taxon>
        <taxon>Methylobacterium</taxon>
    </lineage>
</organism>
<reference evidence="1" key="2">
    <citation type="submission" date="2021-08" db="EMBL/GenBank/DDBJ databases">
        <authorList>
            <person name="Tani A."/>
            <person name="Ola A."/>
            <person name="Ogura Y."/>
            <person name="Katsura K."/>
            <person name="Hayashi T."/>
        </authorList>
    </citation>
    <scope>NUCLEOTIDE SEQUENCE</scope>
    <source>
        <strain evidence="1">KCTC 52305</strain>
    </source>
</reference>
<dbReference type="Pfam" id="PF01042">
    <property type="entry name" value="Ribonuc_L-PSP"/>
    <property type="match status" value="1"/>
</dbReference>
<dbReference type="CDD" id="cd00448">
    <property type="entry name" value="YjgF_YER057c_UK114_family"/>
    <property type="match status" value="1"/>
</dbReference>
<evidence type="ECO:0000313" key="1">
    <source>
        <dbReference type="EMBL" id="GJD50794.1"/>
    </source>
</evidence>
<dbReference type="EMBL" id="BPQH01000010">
    <property type="protein sequence ID" value="GJD50794.1"/>
    <property type="molecule type" value="Genomic_DNA"/>
</dbReference>
<reference evidence="1" key="1">
    <citation type="journal article" date="2021" name="Front. Microbiol.">
        <title>Comprehensive Comparative Genomics and Phenotyping of Methylobacterium Species.</title>
        <authorList>
            <person name="Alessa O."/>
            <person name="Ogura Y."/>
            <person name="Fujitani Y."/>
            <person name="Takami H."/>
            <person name="Hayashi T."/>
            <person name="Sahin N."/>
            <person name="Tani A."/>
        </authorList>
    </citation>
    <scope>NUCLEOTIDE SEQUENCE</scope>
    <source>
        <strain evidence="1">KCTC 52305</strain>
    </source>
</reference>
<dbReference type="Gene3D" id="3.30.1330.40">
    <property type="entry name" value="RutC-like"/>
    <property type="match status" value="1"/>
</dbReference>
<dbReference type="PANTHER" id="PTHR11803:SF39">
    <property type="entry name" value="2-IMINOBUTANOATE_2-IMINOPROPANOATE DEAMINASE"/>
    <property type="match status" value="1"/>
</dbReference>
<dbReference type="InterPro" id="IPR035959">
    <property type="entry name" value="RutC-like_sf"/>
</dbReference>
<keyword evidence="2" id="KW-1185">Reference proteome</keyword>
<sequence length="130" mass="14090">MSPIFHLMPDAPKPVAPYSHAVEANGFVFVTGQLATDPDDDATALPEGIEEQTRKVMDNLRRVLAGVGLGFPDVVFVRIFLTDFVRDYAAMNALYETYFAPGKLPGRTTVGVTHLARGGIVEIDLIAARS</sequence>
<gene>
    <name evidence="1" type="primary">ridA</name>
    <name evidence="1" type="ORF">OPKNFCMD_3540</name>
</gene>
<name>A0ABQ4R1Q2_9HYPH</name>
<comment type="caution">
    <text evidence="1">The sequence shown here is derived from an EMBL/GenBank/DDBJ whole genome shotgun (WGS) entry which is preliminary data.</text>
</comment>
<dbReference type="RefSeq" id="WP_128562608.1">
    <property type="nucleotide sequence ID" value="NZ_BPQH01000010.1"/>
</dbReference>
<dbReference type="SUPFAM" id="SSF55298">
    <property type="entry name" value="YjgF-like"/>
    <property type="match status" value="1"/>
</dbReference>
<accession>A0ABQ4R1Q2</accession>
<dbReference type="PANTHER" id="PTHR11803">
    <property type="entry name" value="2-IMINOBUTANOATE/2-IMINOPROPANOATE DEAMINASE RIDA"/>
    <property type="match status" value="1"/>
</dbReference>
<proteinExistence type="predicted"/>
<dbReference type="InterPro" id="IPR006175">
    <property type="entry name" value="YjgF/YER057c/UK114"/>
</dbReference>
<protein>
    <submittedName>
        <fullName evidence="1">2-iminobutanoate/2-iminopropanoate deaminase</fullName>
    </submittedName>
</protein>
<dbReference type="Proteomes" id="UP001055167">
    <property type="component" value="Unassembled WGS sequence"/>
</dbReference>